<evidence type="ECO:0000313" key="3">
    <source>
        <dbReference type="EMBL" id="OAD43064.1"/>
    </source>
</evidence>
<keyword evidence="4" id="KW-1185">Reference proteome</keyword>
<sequence>MSTLTISVAEQFSPAPAGRFLDDGPYPGAAFRDNLLLPAIRTSEKVIVDMEGTELAGSSFLEEAFGGLVRAGFSEEILRKKLELKSPRSSDPIRIWRYIHDAALRCERVH</sequence>
<gene>
    <name evidence="2" type="ORF">LPB072_18485</name>
    <name evidence="3" type="ORF">LPB72_06065</name>
</gene>
<evidence type="ECO:0000313" key="4">
    <source>
        <dbReference type="Proteomes" id="UP000185657"/>
    </source>
</evidence>
<reference evidence="2 5" key="2">
    <citation type="submission" date="2016-10" db="EMBL/GenBank/DDBJ databases">
        <title>Hydorgenophaga sp. LPB0072 isolated from gastropod.</title>
        <authorList>
            <person name="Kim E."/>
            <person name="Yi H."/>
        </authorList>
    </citation>
    <scope>NUCLEOTIDE SEQUENCE [LARGE SCALE GENOMIC DNA]</scope>
    <source>
        <strain evidence="2 5">LPB0072</strain>
    </source>
</reference>
<dbReference type="EMBL" id="CP017476">
    <property type="protein sequence ID" value="AOW14526.1"/>
    <property type="molecule type" value="Genomic_DNA"/>
</dbReference>
<dbReference type="Pfam" id="PF14213">
    <property type="entry name" value="DUF4325"/>
    <property type="match status" value="1"/>
</dbReference>
<evidence type="ECO:0000259" key="1">
    <source>
        <dbReference type="Pfam" id="PF14213"/>
    </source>
</evidence>
<dbReference type="AlphaFoldDB" id="A0A167IK75"/>
<proteinExistence type="predicted"/>
<feature type="domain" description="DUF4325" evidence="1">
    <location>
        <begin position="28"/>
        <end position="87"/>
    </location>
</feature>
<dbReference type="EMBL" id="LVWD01000005">
    <property type="protein sequence ID" value="OAD43064.1"/>
    <property type="molecule type" value="Genomic_DNA"/>
</dbReference>
<evidence type="ECO:0000313" key="2">
    <source>
        <dbReference type="EMBL" id="AOW14526.1"/>
    </source>
</evidence>
<dbReference type="InterPro" id="IPR025474">
    <property type="entry name" value="DUF4325"/>
</dbReference>
<dbReference type="OrthoDB" id="1551124at2"/>
<accession>A0A167IK75</accession>
<name>A0A167IK75_9BURK</name>
<reference evidence="3 4" key="1">
    <citation type="submission" date="2016-02" db="EMBL/GenBank/DDBJ databases">
        <title>Draft genome sequence of Hydrogenophaga sp. LPB0072.</title>
        <authorList>
            <person name="Shin S.-K."/>
            <person name="Yi H."/>
        </authorList>
    </citation>
    <scope>NUCLEOTIDE SEQUENCE [LARGE SCALE GENOMIC DNA]</scope>
    <source>
        <strain evidence="3 4">LPB0072</strain>
    </source>
</reference>
<dbReference type="RefSeq" id="WP_066087362.1">
    <property type="nucleotide sequence ID" value="NZ_CP017476.1"/>
</dbReference>
<protein>
    <recommendedName>
        <fullName evidence="1">DUF4325 domain-containing protein</fullName>
    </recommendedName>
</protein>
<dbReference type="Proteomes" id="UP000185657">
    <property type="component" value="Unassembled WGS sequence"/>
</dbReference>
<dbReference type="KEGG" id="hyl:LPB072_18485"/>
<organism evidence="2 5">
    <name type="scientific">Hydrogenophaga crassostreae</name>
    <dbReference type="NCBI Taxonomy" id="1763535"/>
    <lineage>
        <taxon>Bacteria</taxon>
        <taxon>Pseudomonadati</taxon>
        <taxon>Pseudomonadota</taxon>
        <taxon>Betaproteobacteria</taxon>
        <taxon>Burkholderiales</taxon>
        <taxon>Comamonadaceae</taxon>
        <taxon>Hydrogenophaga</taxon>
    </lineage>
</organism>
<evidence type="ECO:0000313" key="5">
    <source>
        <dbReference type="Proteomes" id="UP000185680"/>
    </source>
</evidence>
<dbReference type="Proteomes" id="UP000185680">
    <property type="component" value="Chromosome"/>
</dbReference>